<gene>
    <name evidence="5" type="ordered locus">sce4099</name>
</gene>
<dbReference type="AlphaFoldDB" id="A9EVW0"/>
<dbReference type="eggNOG" id="COG2197">
    <property type="taxonomic scope" value="Bacteria"/>
</dbReference>
<feature type="domain" description="HTH luxR-type" evidence="4">
    <location>
        <begin position="202"/>
        <end position="267"/>
    </location>
</feature>
<dbReference type="CDD" id="cd06170">
    <property type="entry name" value="LuxR_C_like"/>
    <property type="match status" value="1"/>
</dbReference>
<dbReference type="PROSITE" id="PS50043">
    <property type="entry name" value="HTH_LUXR_2"/>
    <property type="match status" value="1"/>
</dbReference>
<dbReference type="SMART" id="SM00421">
    <property type="entry name" value="HTH_LUXR"/>
    <property type="match status" value="1"/>
</dbReference>
<name>A9EVW0_SORC5</name>
<dbReference type="STRING" id="448385.sce4099"/>
<proteinExistence type="predicted"/>
<evidence type="ECO:0000313" key="6">
    <source>
        <dbReference type="Proteomes" id="UP000002139"/>
    </source>
</evidence>
<dbReference type="PANTHER" id="PTHR44688:SF16">
    <property type="entry name" value="DNA-BINDING TRANSCRIPTIONAL ACTIVATOR DEVR_DOSR"/>
    <property type="match status" value="1"/>
</dbReference>
<keyword evidence="3" id="KW-0804">Transcription</keyword>
<dbReference type="KEGG" id="scl:sce4099"/>
<evidence type="ECO:0000256" key="1">
    <source>
        <dbReference type="ARBA" id="ARBA00023015"/>
    </source>
</evidence>
<evidence type="ECO:0000256" key="2">
    <source>
        <dbReference type="ARBA" id="ARBA00023125"/>
    </source>
</evidence>
<dbReference type="GO" id="GO:0006355">
    <property type="term" value="P:regulation of DNA-templated transcription"/>
    <property type="evidence" value="ECO:0007669"/>
    <property type="project" value="InterPro"/>
</dbReference>
<evidence type="ECO:0000259" key="4">
    <source>
        <dbReference type="PROSITE" id="PS50043"/>
    </source>
</evidence>
<protein>
    <submittedName>
        <fullName evidence="5">Transcriptional regulator, LuxR family</fullName>
    </submittedName>
</protein>
<evidence type="ECO:0000256" key="3">
    <source>
        <dbReference type="ARBA" id="ARBA00023163"/>
    </source>
</evidence>
<dbReference type="Proteomes" id="UP000002139">
    <property type="component" value="Chromosome"/>
</dbReference>
<dbReference type="HOGENOM" id="CLU_1030154_0_0_7"/>
<reference evidence="5 6" key="1">
    <citation type="journal article" date="2007" name="Nat. Biotechnol.">
        <title>Complete genome sequence of the myxobacterium Sorangium cellulosum.</title>
        <authorList>
            <person name="Schneiker S."/>
            <person name="Perlova O."/>
            <person name="Kaiser O."/>
            <person name="Gerth K."/>
            <person name="Alici A."/>
            <person name="Altmeyer M.O."/>
            <person name="Bartels D."/>
            <person name="Bekel T."/>
            <person name="Beyer S."/>
            <person name="Bode E."/>
            <person name="Bode H.B."/>
            <person name="Bolten C.J."/>
            <person name="Choudhuri J.V."/>
            <person name="Doss S."/>
            <person name="Elnakady Y.A."/>
            <person name="Frank B."/>
            <person name="Gaigalat L."/>
            <person name="Goesmann A."/>
            <person name="Groeger C."/>
            <person name="Gross F."/>
            <person name="Jelsbak L."/>
            <person name="Jelsbak L."/>
            <person name="Kalinowski J."/>
            <person name="Kegler C."/>
            <person name="Knauber T."/>
            <person name="Konietzny S."/>
            <person name="Kopp M."/>
            <person name="Krause L."/>
            <person name="Krug D."/>
            <person name="Linke B."/>
            <person name="Mahmud T."/>
            <person name="Martinez-Arias R."/>
            <person name="McHardy A.C."/>
            <person name="Merai M."/>
            <person name="Meyer F."/>
            <person name="Mormann S."/>
            <person name="Munoz-Dorado J."/>
            <person name="Perez J."/>
            <person name="Pradella S."/>
            <person name="Rachid S."/>
            <person name="Raddatz G."/>
            <person name="Rosenau F."/>
            <person name="Rueckert C."/>
            <person name="Sasse F."/>
            <person name="Scharfe M."/>
            <person name="Schuster S.C."/>
            <person name="Suen G."/>
            <person name="Treuner-Lange A."/>
            <person name="Velicer G.J."/>
            <person name="Vorholter F.-J."/>
            <person name="Weissman K.J."/>
            <person name="Welch R.D."/>
            <person name="Wenzel S.C."/>
            <person name="Whitworth D.E."/>
            <person name="Wilhelm S."/>
            <person name="Wittmann C."/>
            <person name="Bloecker H."/>
            <person name="Puehler A."/>
            <person name="Mueller R."/>
        </authorList>
    </citation>
    <scope>NUCLEOTIDE SEQUENCE [LARGE SCALE GENOMIC DNA]</scope>
    <source>
        <strain evidence="6">So ce56</strain>
    </source>
</reference>
<dbReference type="Pfam" id="PF00196">
    <property type="entry name" value="GerE"/>
    <property type="match status" value="1"/>
</dbReference>
<dbReference type="PANTHER" id="PTHR44688">
    <property type="entry name" value="DNA-BINDING TRANSCRIPTIONAL ACTIVATOR DEVR_DOSR"/>
    <property type="match status" value="1"/>
</dbReference>
<dbReference type="InterPro" id="IPR000792">
    <property type="entry name" value="Tscrpt_reg_LuxR_C"/>
</dbReference>
<sequence length="270" mass="30349">MKVSGTTILTRKTLVSRRFGSEAWRGLFRDMALSHPWFRQPITASSLVPLPEFLTFHDELVRRFYPDRKDALFELGAESARWALVDGPLKRFVRDPGISSLVTAIPTLWHRYFSETDSRSEAALRDAGVEFRVHDLPAWHPYFEHFVIGYTKEMLELYCANPIWTHRLAGGRGTTYNYLLATDPVPSAPPSGERGSGGCAGPVRSRRALTARELEVLRLVGVGKTNREIAVVLHISQKTVQHHIAHAYDKLGIYSRAGATLWLGERGLLG</sequence>
<dbReference type="InterPro" id="IPR036388">
    <property type="entry name" value="WH-like_DNA-bd_sf"/>
</dbReference>
<dbReference type="InterPro" id="IPR016032">
    <property type="entry name" value="Sig_transdc_resp-reg_C-effctor"/>
</dbReference>
<accession>A9EVW0</accession>
<dbReference type="GO" id="GO:0003677">
    <property type="term" value="F:DNA binding"/>
    <property type="evidence" value="ECO:0007669"/>
    <property type="project" value="UniProtKB-KW"/>
</dbReference>
<keyword evidence="1" id="KW-0805">Transcription regulation</keyword>
<organism evidence="5 6">
    <name type="scientific">Sorangium cellulosum (strain So ce56)</name>
    <name type="common">Polyangium cellulosum (strain So ce56)</name>
    <dbReference type="NCBI Taxonomy" id="448385"/>
    <lineage>
        <taxon>Bacteria</taxon>
        <taxon>Pseudomonadati</taxon>
        <taxon>Myxococcota</taxon>
        <taxon>Polyangia</taxon>
        <taxon>Polyangiales</taxon>
        <taxon>Polyangiaceae</taxon>
        <taxon>Sorangium</taxon>
    </lineage>
</organism>
<keyword evidence="6" id="KW-1185">Reference proteome</keyword>
<dbReference type="SUPFAM" id="SSF46894">
    <property type="entry name" value="C-terminal effector domain of the bipartite response regulators"/>
    <property type="match status" value="1"/>
</dbReference>
<dbReference type="EMBL" id="AM746676">
    <property type="protein sequence ID" value="CAN94262.1"/>
    <property type="molecule type" value="Genomic_DNA"/>
</dbReference>
<keyword evidence="2" id="KW-0238">DNA-binding</keyword>
<dbReference type="PRINTS" id="PR00038">
    <property type="entry name" value="HTHLUXR"/>
</dbReference>
<evidence type="ECO:0000313" key="5">
    <source>
        <dbReference type="EMBL" id="CAN94262.1"/>
    </source>
</evidence>
<dbReference type="OrthoDB" id="9808843at2"/>
<dbReference type="Gene3D" id="1.10.10.10">
    <property type="entry name" value="Winged helix-like DNA-binding domain superfamily/Winged helix DNA-binding domain"/>
    <property type="match status" value="1"/>
</dbReference>
<dbReference type="BioCyc" id="SCEL448385:SCE_RS53025-MONOMER"/>
<dbReference type="PROSITE" id="PS00622">
    <property type="entry name" value="HTH_LUXR_1"/>
    <property type="match status" value="1"/>
</dbReference>